<dbReference type="SUPFAM" id="SSF50978">
    <property type="entry name" value="WD40 repeat-like"/>
    <property type="match status" value="1"/>
</dbReference>
<evidence type="ECO:0000313" key="5">
    <source>
        <dbReference type="EMBL" id="RUS31822.1"/>
    </source>
</evidence>
<sequence length="679" mass="74842">MTEYKKVHQRYTHTEGHTVISYTENGTSIITAGSDSLVRLFGPKRDIDIVTLSDLSYSVSAVAAHKGKFIAGTEDGTVALFGYPSKEFEKFITRCTLPVRCVQFSPNGLKIAIASDELSIKFVGIQDICDVVTLKGHSKSVKSLSFDPNGEFLVSTGCEGDIRVWHVRTENDDEPVCVKILSGILPSTESESPLLGTVAWHPDGSCFAVPGKNNGSWKTLYTLKDIHTNNVSILAWSPNGYYLASAALDCHLVVWEATGKRGTVIHQKHVAMISGLAWHPTENTLAFTDVIGQMVEWDNILPLESNKSLRHPAERITLTPREVGKLFDDDGTESLPAAAQRSRADSRAEGPMDHDEYSDLDDFVVDDDGAGYVAKRKDENKKSALLTTGTTYGASTIVLQPPFQSGATPKRTDRRYLAFNLLGIVSSIDHGTHSTVSVDFHDRGSHRNYYFTDHYNYSMAYLGERGAMYAVESSAGLSKGNDEDKNGTGRNPSVLFYRPYESWTSNSEWLVHLPPGEDVRAIALNEKTAIAATSKDFIRFFSLSGVQTFLFALPGIVTISARGEIALFIYHLGPGLGDSQNFVYLLYNTETHERVQEGRLPVSNKATLAWVGFSETGLPAVYDSAGIISILHRHRHPHHAVWIPVFDAQAVSRQQGKNNDRYWAVGLMGEQLMCVVLKV</sequence>
<dbReference type="Proteomes" id="UP000274822">
    <property type="component" value="Unassembled WGS sequence"/>
</dbReference>
<dbReference type="InterPro" id="IPR001680">
    <property type="entry name" value="WD40_rpt"/>
</dbReference>
<evidence type="ECO:0000259" key="3">
    <source>
        <dbReference type="Pfam" id="PF12341"/>
    </source>
</evidence>
<protein>
    <submittedName>
        <fullName evidence="5">WD40-repeat-containing domain protein</fullName>
    </submittedName>
</protein>
<dbReference type="GO" id="GO:0006281">
    <property type="term" value="P:DNA repair"/>
    <property type="evidence" value="ECO:0007669"/>
    <property type="project" value="TreeGrafter"/>
</dbReference>
<dbReference type="PROSITE" id="PS50082">
    <property type="entry name" value="WD_REPEATS_2"/>
    <property type="match status" value="2"/>
</dbReference>
<feature type="compositionally biased region" description="Basic and acidic residues" evidence="2">
    <location>
        <begin position="342"/>
        <end position="357"/>
    </location>
</feature>
<dbReference type="SMART" id="SM00320">
    <property type="entry name" value="WD40"/>
    <property type="match status" value="6"/>
</dbReference>
<feature type="domain" description="WDHD1 first WD40" evidence="4">
    <location>
        <begin position="10"/>
        <end position="294"/>
    </location>
</feature>
<dbReference type="InterPro" id="IPR022100">
    <property type="entry name" value="WDHD1/CFT4_beta-prop_2nd"/>
</dbReference>
<keyword evidence="6" id="KW-1185">Reference proteome</keyword>
<dbReference type="InterPro" id="IPR057646">
    <property type="entry name" value="WD40_WDHD1_1st"/>
</dbReference>
<feature type="repeat" description="WD" evidence="1">
    <location>
        <begin position="224"/>
        <end position="256"/>
    </location>
</feature>
<dbReference type="GO" id="GO:0000278">
    <property type="term" value="P:mitotic cell cycle"/>
    <property type="evidence" value="ECO:0007669"/>
    <property type="project" value="TreeGrafter"/>
</dbReference>
<evidence type="ECO:0000313" key="6">
    <source>
        <dbReference type="Proteomes" id="UP000274822"/>
    </source>
</evidence>
<dbReference type="Gene3D" id="2.130.10.10">
    <property type="entry name" value="YVTN repeat-like/Quinoprotein amine dehydrogenase"/>
    <property type="match status" value="2"/>
</dbReference>
<feature type="domain" description="WDHD1/CFT4 second beta-propeller" evidence="3">
    <location>
        <begin position="402"/>
        <end position="678"/>
    </location>
</feature>
<proteinExistence type="predicted"/>
<organism evidence="5 6">
    <name type="scientific">Jimgerdemannia flammicorona</name>
    <dbReference type="NCBI Taxonomy" id="994334"/>
    <lineage>
        <taxon>Eukaryota</taxon>
        <taxon>Fungi</taxon>
        <taxon>Fungi incertae sedis</taxon>
        <taxon>Mucoromycota</taxon>
        <taxon>Mucoromycotina</taxon>
        <taxon>Endogonomycetes</taxon>
        <taxon>Endogonales</taxon>
        <taxon>Endogonaceae</taxon>
        <taxon>Jimgerdemannia</taxon>
    </lineage>
</organism>
<dbReference type="EMBL" id="RBNJ01002566">
    <property type="protein sequence ID" value="RUS31822.1"/>
    <property type="molecule type" value="Genomic_DNA"/>
</dbReference>
<dbReference type="PANTHER" id="PTHR19932">
    <property type="entry name" value="WD REPEAT AND HMG-BOX DNA BINDING PROTEIN"/>
    <property type="match status" value="1"/>
</dbReference>
<dbReference type="PROSITE" id="PS50294">
    <property type="entry name" value="WD_REPEATS_REGION"/>
    <property type="match status" value="2"/>
</dbReference>
<dbReference type="InterPro" id="IPR036322">
    <property type="entry name" value="WD40_repeat_dom_sf"/>
</dbReference>
<reference evidence="5 6" key="1">
    <citation type="journal article" date="2018" name="New Phytol.">
        <title>Phylogenomics of Endogonaceae and evolution of mycorrhizas within Mucoromycota.</title>
        <authorList>
            <person name="Chang Y."/>
            <person name="Desiro A."/>
            <person name="Na H."/>
            <person name="Sandor L."/>
            <person name="Lipzen A."/>
            <person name="Clum A."/>
            <person name="Barry K."/>
            <person name="Grigoriev I.V."/>
            <person name="Martin F.M."/>
            <person name="Stajich J.E."/>
            <person name="Smith M.E."/>
            <person name="Bonito G."/>
            <person name="Spatafora J.W."/>
        </authorList>
    </citation>
    <scope>NUCLEOTIDE SEQUENCE [LARGE SCALE GENOMIC DNA]</scope>
    <source>
        <strain evidence="5 6">AD002</strain>
    </source>
</reference>
<dbReference type="GO" id="GO:0043596">
    <property type="term" value="C:nuclear replication fork"/>
    <property type="evidence" value="ECO:0007669"/>
    <property type="project" value="TreeGrafter"/>
</dbReference>
<dbReference type="Pfam" id="PF24817">
    <property type="entry name" value="WD40_WDHD1_1st"/>
    <property type="match status" value="1"/>
</dbReference>
<feature type="repeat" description="WD" evidence="1">
    <location>
        <begin position="134"/>
        <end position="175"/>
    </location>
</feature>
<dbReference type="Pfam" id="PF12341">
    <property type="entry name" value="Mcl1_mid"/>
    <property type="match status" value="1"/>
</dbReference>
<dbReference type="GO" id="GO:0006261">
    <property type="term" value="P:DNA-templated DNA replication"/>
    <property type="evidence" value="ECO:0007669"/>
    <property type="project" value="TreeGrafter"/>
</dbReference>
<evidence type="ECO:0000256" key="1">
    <source>
        <dbReference type="PROSITE-ProRule" id="PRU00221"/>
    </source>
</evidence>
<dbReference type="PANTHER" id="PTHR19932:SF10">
    <property type="entry name" value="WD REPEAT AND HMG-BOX DNA-BINDING PROTEIN 1"/>
    <property type="match status" value="1"/>
</dbReference>
<dbReference type="AlphaFoldDB" id="A0A433QPW1"/>
<evidence type="ECO:0000259" key="4">
    <source>
        <dbReference type="Pfam" id="PF24817"/>
    </source>
</evidence>
<gene>
    <name evidence="5" type="ORF">BC938DRAFT_476982</name>
</gene>
<dbReference type="GO" id="GO:0003682">
    <property type="term" value="F:chromatin binding"/>
    <property type="evidence" value="ECO:0007669"/>
    <property type="project" value="TreeGrafter"/>
</dbReference>
<name>A0A433QPW1_9FUNG</name>
<feature type="region of interest" description="Disordered" evidence="2">
    <location>
        <begin position="327"/>
        <end position="359"/>
    </location>
</feature>
<dbReference type="InterPro" id="IPR015943">
    <property type="entry name" value="WD40/YVTN_repeat-like_dom_sf"/>
</dbReference>
<evidence type="ECO:0000256" key="2">
    <source>
        <dbReference type="SAM" id="MobiDB-lite"/>
    </source>
</evidence>
<keyword evidence="1" id="KW-0853">WD repeat</keyword>
<accession>A0A433QPW1</accession>
<comment type="caution">
    <text evidence="5">The sequence shown here is derived from an EMBL/GenBank/DDBJ whole genome shotgun (WGS) entry which is preliminary data.</text>
</comment>